<evidence type="ECO:0000256" key="13">
    <source>
        <dbReference type="SAM" id="Phobius"/>
    </source>
</evidence>
<dbReference type="FunFam" id="3.30.565.10:FF:000006">
    <property type="entry name" value="Sensor histidine kinase WalK"/>
    <property type="match status" value="1"/>
</dbReference>
<keyword evidence="11" id="KW-0902">Two-component regulatory system</keyword>
<dbReference type="InterPro" id="IPR050398">
    <property type="entry name" value="HssS/ArlS-like"/>
</dbReference>
<evidence type="ECO:0000313" key="16">
    <source>
        <dbReference type="Proteomes" id="UP000028123"/>
    </source>
</evidence>
<evidence type="ECO:0000256" key="5">
    <source>
        <dbReference type="ARBA" id="ARBA00022679"/>
    </source>
</evidence>
<dbReference type="Pfam" id="PF02518">
    <property type="entry name" value="HATPase_c"/>
    <property type="match status" value="1"/>
</dbReference>
<evidence type="ECO:0000256" key="6">
    <source>
        <dbReference type="ARBA" id="ARBA00022692"/>
    </source>
</evidence>
<dbReference type="PROSITE" id="PS50109">
    <property type="entry name" value="HIS_KIN"/>
    <property type="match status" value="1"/>
</dbReference>
<proteinExistence type="predicted"/>
<dbReference type="eggNOG" id="COG2205">
    <property type="taxonomic scope" value="Bacteria"/>
</dbReference>
<evidence type="ECO:0000256" key="8">
    <source>
        <dbReference type="ARBA" id="ARBA00022777"/>
    </source>
</evidence>
<dbReference type="PANTHER" id="PTHR45528">
    <property type="entry name" value="SENSOR HISTIDINE KINASE CPXA"/>
    <property type="match status" value="1"/>
</dbReference>
<comment type="catalytic activity">
    <reaction evidence="1">
        <text>ATP + protein L-histidine = ADP + protein N-phospho-L-histidine.</text>
        <dbReference type="EC" id="2.7.13.3"/>
    </reaction>
</comment>
<dbReference type="SMART" id="SM00387">
    <property type="entry name" value="HATPase_c"/>
    <property type="match status" value="1"/>
</dbReference>
<evidence type="ECO:0000259" key="14">
    <source>
        <dbReference type="PROSITE" id="PS50109"/>
    </source>
</evidence>
<name>A0A081P2H6_9BACL</name>
<evidence type="ECO:0000256" key="7">
    <source>
        <dbReference type="ARBA" id="ARBA00022741"/>
    </source>
</evidence>
<keyword evidence="12 13" id="KW-0472">Membrane</keyword>
<keyword evidence="6 13" id="KW-0812">Transmembrane</keyword>
<evidence type="ECO:0000256" key="2">
    <source>
        <dbReference type="ARBA" id="ARBA00004651"/>
    </source>
</evidence>
<evidence type="ECO:0000256" key="3">
    <source>
        <dbReference type="ARBA" id="ARBA00012438"/>
    </source>
</evidence>
<dbReference type="EMBL" id="JNVM01000013">
    <property type="protein sequence ID" value="KEQ24899.1"/>
    <property type="molecule type" value="Genomic_DNA"/>
</dbReference>
<sequence>MKHDKGAFLLIVQFIILSALFILDWNYQPQGIVRGALFAALFALTVIHLSVRYRFTARLKDMAAALRRATQGNTNTRLLANDDRHFDEVIFSINELIEQLAKVHVRTIRSEAARKSLLSNISHDIRTPLTSIIGYADALKDDIAASCEEKERYLDILSGKAVALKELIDEIFELAKLDADEIPLKPETLDFGEIVRESAIGFLPELKKYGIELKVNIPEEACPIVADRVSVLRIVSNLIKNAVEHGKDGKVLGIELAEAADKYRLLVWDRGSGIAPEDLPRVFERMYRTDRARNPAAQGSGLGLAITKALAEKHSGTLWAESEPGVKTTFGFAIPKRGAANRD</sequence>
<dbReference type="AlphaFoldDB" id="A0A081P2H6"/>
<evidence type="ECO:0000313" key="15">
    <source>
        <dbReference type="EMBL" id="KEQ24899.1"/>
    </source>
</evidence>
<comment type="caution">
    <text evidence="15">The sequence shown here is derived from an EMBL/GenBank/DDBJ whole genome shotgun (WGS) entry which is preliminary data.</text>
</comment>
<dbReference type="OrthoDB" id="9792991at2"/>
<dbReference type="GO" id="GO:0000155">
    <property type="term" value="F:phosphorelay sensor kinase activity"/>
    <property type="evidence" value="ECO:0007669"/>
    <property type="project" value="InterPro"/>
</dbReference>
<dbReference type="InterPro" id="IPR005467">
    <property type="entry name" value="His_kinase_dom"/>
</dbReference>
<dbReference type="Gene3D" id="3.30.565.10">
    <property type="entry name" value="Histidine kinase-like ATPase, C-terminal domain"/>
    <property type="match status" value="1"/>
</dbReference>
<dbReference type="GO" id="GO:0005886">
    <property type="term" value="C:plasma membrane"/>
    <property type="evidence" value="ECO:0007669"/>
    <property type="project" value="UniProtKB-SubCell"/>
</dbReference>
<evidence type="ECO:0000256" key="10">
    <source>
        <dbReference type="ARBA" id="ARBA00022989"/>
    </source>
</evidence>
<dbReference type="SUPFAM" id="SSF55874">
    <property type="entry name" value="ATPase domain of HSP90 chaperone/DNA topoisomerase II/histidine kinase"/>
    <property type="match status" value="1"/>
</dbReference>
<dbReference type="InterPro" id="IPR003661">
    <property type="entry name" value="HisK_dim/P_dom"/>
</dbReference>
<keyword evidence="16" id="KW-1185">Reference proteome</keyword>
<dbReference type="InterPro" id="IPR036890">
    <property type="entry name" value="HATPase_C_sf"/>
</dbReference>
<dbReference type="Gene3D" id="1.10.287.130">
    <property type="match status" value="1"/>
</dbReference>
<evidence type="ECO:0000256" key="9">
    <source>
        <dbReference type="ARBA" id="ARBA00022840"/>
    </source>
</evidence>
<feature type="domain" description="Histidine kinase" evidence="14">
    <location>
        <begin position="120"/>
        <end position="338"/>
    </location>
</feature>
<dbReference type="Proteomes" id="UP000028123">
    <property type="component" value="Unassembled WGS sequence"/>
</dbReference>
<keyword evidence="4" id="KW-0597">Phosphoprotein</keyword>
<accession>A0A081P2H6</accession>
<dbReference type="GO" id="GO:0005524">
    <property type="term" value="F:ATP binding"/>
    <property type="evidence" value="ECO:0007669"/>
    <property type="project" value="UniProtKB-KW"/>
</dbReference>
<dbReference type="InterPro" id="IPR036097">
    <property type="entry name" value="HisK_dim/P_sf"/>
</dbReference>
<comment type="subcellular location">
    <subcellularLocation>
        <location evidence="2">Cell membrane</location>
        <topology evidence="2">Multi-pass membrane protein</topology>
    </subcellularLocation>
</comment>
<keyword evidence="7" id="KW-0547">Nucleotide-binding</keyword>
<dbReference type="SUPFAM" id="SSF47384">
    <property type="entry name" value="Homodimeric domain of signal transducing histidine kinase"/>
    <property type="match status" value="1"/>
</dbReference>
<dbReference type="PRINTS" id="PR00344">
    <property type="entry name" value="BCTRLSENSOR"/>
</dbReference>
<dbReference type="InterPro" id="IPR003594">
    <property type="entry name" value="HATPase_dom"/>
</dbReference>
<evidence type="ECO:0000256" key="11">
    <source>
        <dbReference type="ARBA" id="ARBA00023012"/>
    </source>
</evidence>
<keyword evidence="8" id="KW-0418">Kinase</keyword>
<reference evidence="15 16" key="1">
    <citation type="submission" date="2014-06" db="EMBL/GenBank/DDBJ databases">
        <title>Draft genome sequence of Paenibacillus sp. MSt1.</title>
        <authorList>
            <person name="Aw Y.K."/>
            <person name="Ong K.S."/>
            <person name="Gan H.M."/>
            <person name="Lee S.M."/>
        </authorList>
    </citation>
    <scope>NUCLEOTIDE SEQUENCE [LARGE SCALE GENOMIC DNA]</scope>
    <source>
        <strain evidence="15 16">MSt1</strain>
    </source>
</reference>
<dbReference type="EC" id="2.7.13.3" evidence="3"/>
<evidence type="ECO:0000256" key="1">
    <source>
        <dbReference type="ARBA" id="ARBA00000085"/>
    </source>
</evidence>
<dbReference type="Pfam" id="PF00512">
    <property type="entry name" value="HisKA"/>
    <property type="match status" value="1"/>
</dbReference>
<dbReference type="PANTHER" id="PTHR45528:SF8">
    <property type="entry name" value="HISTIDINE KINASE"/>
    <property type="match status" value="1"/>
</dbReference>
<gene>
    <name evidence="15" type="ORF">ET33_05915</name>
</gene>
<evidence type="ECO:0000256" key="4">
    <source>
        <dbReference type="ARBA" id="ARBA00022553"/>
    </source>
</evidence>
<dbReference type="CDD" id="cd00082">
    <property type="entry name" value="HisKA"/>
    <property type="match status" value="1"/>
</dbReference>
<keyword evidence="10 13" id="KW-1133">Transmembrane helix</keyword>
<evidence type="ECO:0000256" key="12">
    <source>
        <dbReference type="ARBA" id="ARBA00023136"/>
    </source>
</evidence>
<keyword evidence="5" id="KW-0808">Transferase</keyword>
<feature type="transmembrane region" description="Helical" evidence="13">
    <location>
        <begin position="31"/>
        <end position="51"/>
    </location>
</feature>
<dbReference type="InterPro" id="IPR004358">
    <property type="entry name" value="Sig_transdc_His_kin-like_C"/>
</dbReference>
<dbReference type="RefSeq" id="WP_036684029.1">
    <property type="nucleotide sequence ID" value="NZ_JNVM01000013.1"/>
</dbReference>
<keyword evidence="9" id="KW-0067">ATP-binding</keyword>
<feature type="transmembrane region" description="Helical" evidence="13">
    <location>
        <begin position="7"/>
        <end position="25"/>
    </location>
</feature>
<protein>
    <recommendedName>
        <fullName evidence="3">histidine kinase</fullName>
        <ecNumber evidence="3">2.7.13.3</ecNumber>
    </recommendedName>
</protein>
<dbReference type="SMART" id="SM00388">
    <property type="entry name" value="HisKA"/>
    <property type="match status" value="1"/>
</dbReference>
<organism evidence="15 16">
    <name type="scientific">Paenibacillus tyrfis</name>
    <dbReference type="NCBI Taxonomy" id="1501230"/>
    <lineage>
        <taxon>Bacteria</taxon>
        <taxon>Bacillati</taxon>
        <taxon>Bacillota</taxon>
        <taxon>Bacilli</taxon>
        <taxon>Bacillales</taxon>
        <taxon>Paenibacillaceae</taxon>
        <taxon>Paenibacillus</taxon>
    </lineage>
</organism>